<dbReference type="SMART" id="SM00184">
    <property type="entry name" value="RING"/>
    <property type="match status" value="1"/>
</dbReference>
<keyword evidence="5" id="KW-0238">DNA-binding</keyword>
<dbReference type="InterPro" id="IPR001841">
    <property type="entry name" value="Znf_RING"/>
</dbReference>
<dbReference type="PROSITE" id="PS50089">
    <property type="entry name" value="ZF_RING_2"/>
    <property type="match status" value="1"/>
</dbReference>
<dbReference type="PROSITE" id="PS50090">
    <property type="entry name" value="MYB_LIKE"/>
    <property type="match status" value="2"/>
</dbReference>
<evidence type="ECO:0000256" key="5">
    <source>
        <dbReference type="ARBA" id="ARBA00023125"/>
    </source>
</evidence>
<sequence length="607" mass="69417">MVERSEKDLPATKQVFPKDSSQTKEKAISTSNTQKPLNEDKSINYGEWSTEEQGLFLEGLERYHGRQFGNSWEEIASHVKTRTRVQVCSYGSHYLKKTNCYWTTKEHQRFLEGLKIYGRGRWKVIASYVETKNKEQVSFHANEYFGKERMNKESQKMVERNEKDSPAARMLVKKPIHNLINVNSKNAKRSRDQAGDSTSTSSRKIKAKYSIKQKNTEQIDTPEKDTSVKGNMQSMVNSTNSLKPQHGLEATYDHHIHENETLQAKEKNYLRPVAHKAKKKNVITTDAHDTSCPICFEMFNDPHIVPECCHRFCKRCIEEALEYRRECPICRGRVTSRRALRRDEVFGKLMRLLEAERAKANANSVSTIANKNVDEISNDDVAADDHQTKVGEKNEIIDANITSTIADKNVDELSNNDAVAADDNQTKVGEKNETMDDAKSIQKECIQEKEQTQVEQEQMNVNIEGKAQSDAFEGQVQHDIKASEHLETQLEEKSNRIKTPENSMLSACGRTPSAKLCEKNEVIQHLESRLNADEDHNGNIAALASSHLDTQLEEKNSRIKFLEILVRTLSHGDTLQNIAAKFQEKNDRIKYLEEKLQQMTKKLEEGK</sequence>
<name>A0AAD3GZG1_9STRA</name>
<keyword evidence="7" id="KW-0539">Nucleus</keyword>
<evidence type="ECO:0000259" key="13">
    <source>
        <dbReference type="PROSITE" id="PS51293"/>
    </source>
</evidence>
<evidence type="ECO:0000256" key="7">
    <source>
        <dbReference type="ARBA" id="ARBA00023242"/>
    </source>
</evidence>
<feature type="domain" description="SANT" evidence="13">
    <location>
        <begin position="102"/>
        <end position="149"/>
    </location>
</feature>
<feature type="compositionally biased region" description="Basic and acidic residues" evidence="10">
    <location>
        <begin position="1"/>
        <end position="10"/>
    </location>
</feature>
<evidence type="ECO:0000259" key="14">
    <source>
        <dbReference type="PROSITE" id="PS51294"/>
    </source>
</evidence>
<evidence type="ECO:0000259" key="11">
    <source>
        <dbReference type="PROSITE" id="PS50089"/>
    </source>
</evidence>
<feature type="region of interest" description="Disordered" evidence="10">
    <location>
        <begin position="181"/>
        <end position="206"/>
    </location>
</feature>
<evidence type="ECO:0000313" key="15">
    <source>
        <dbReference type="EMBL" id="GFH44508.1"/>
    </source>
</evidence>
<keyword evidence="4" id="KW-0805">Transcription regulation</keyword>
<accession>A0AAD3GZG1</accession>
<dbReference type="CDD" id="cd00167">
    <property type="entry name" value="SANT"/>
    <property type="match status" value="2"/>
</dbReference>
<dbReference type="SUPFAM" id="SSF57850">
    <property type="entry name" value="RING/U-box"/>
    <property type="match status" value="1"/>
</dbReference>
<dbReference type="GO" id="GO:0003677">
    <property type="term" value="F:DNA binding"/>
    <property type="evidence" value="ECO:0007669"/>
    <property type="project" value="UniProtKB-KW"/>
</dbReference>
<dbReference type="Pfam" id="PF00249">
    <property type="entry name" value="Myb_DNA-binding"/>
    <property type="match status" value="2"/>
</dbReference>
<feature type="domain" description="HTH myb-type" evidence="14">
    <location>
        <begin position="102"/>
        <end position="149"/>
    </location>
</feature>
<dbReference type="GO" id="GO:0008270">
    <property type="term" value="F:zinc ion binding"/>
    <property type="evidence" value="ECO:0007669"/>
    <property type="project" value="UniProtKB-KW"/>
</dbReference>
<reference evidence="15 16" key="1">
    <citation type="journal article" date="2021" name="Sci. Rep.">
        <title>The genome of the diatom Chaetoceros tenuissimus carries an ancient integrated fragment of an extant virus.</title>
        <authorList>
            <person name="Hongo Y."/>
            <person name="Kimura K."/>
            <person name="Takaki Y."/>
            <person name="Yoshida Y."/>
            <person name="Baba S."/>
            <person name="Kobayashi G."/>
            <person name="Nagasaki K."/>
            <person name="Hano T."/>
            <person name="Tomaru Y."/>
        </authorList>
    </citation>
    <scope>NUCLEOTIDE SEQUENCE [LARGE SCALE GENOMIC DNA]</scope>
    <source>
        <strain evidence="15 16">NIES-3715</strain>
    </source>
</reference>
<keyword evidence="9" id="KW-0175">Coiled coil</keyword>
<dbReference type="Pfam" id="PF13923">
    <property type="entry name" value="zf-C3HC4_2"/>
    <property type="match status" value="1"/>
</dbReference>
<evidence type="ECO:0000256" key="3">
    <source>
        <dbReference type="ARBA" id="ARBA00022833"/>
    </source>
</evidence>
<dbReference type="AlphaFoldDB" id="A0AAD3GZG1"/>
<evidence type="ECO:0000256" key="6">
    <source>
        <dbReference type="ARBA" id="ARBA00023163"/>
    </source>
</evidence>
<dbReference type="EMBL" id="BLLK01000020">
    <property type="protein sequence ID" value="GFH44508.1"/>
    <property type="molecule type" value="Genomic_DNA"/>
</dbReference>
<feature type="coiled-coil region" evidence="9">
    <location>
        <begin position="575"/>
        <end position="602"/>
    </location>
</feature>
<keyword evidence="6" id="KW-0804">Transcription</keyword>
<keyword evidence="2 8" id="KW-0863">Zinc-finger</keyword>
<dbReference type="Gene3D" id="1.10.10.60">
    <property type="entry name" value="Homeodomain-like"/>
    <property type="match status" value="2"/>
</dbReference>
<evidence type="ECO:0000256" key="1">
    <source>
        <dbReference type="ARBA" id="ARBA00022723"/>
    </source>
</evidence>
<evidence type="ECO:0000256" key="8">
    <source>
        <dbReference type="PROSITE-ProRule" id="PRU00175"/>
    </source>
</evidence>
<dbReference type="InterPro" id="IPR017884">
    <property type="entry name" value="SANT_dom"/>
</dbReference>
<dbReference type="PROSITE" id="PS00518">
    <property type="entry name" value="ZF_RING_1"/>
    <property type="match status" value="1"/>
</dbReference>
<keyword evidence="3" id="KW-0862">Zinc</keyword>
<dbReference type="PANTHER" id="PTHR12802">
    <property type="entry name" value="SWI/SNF COMPLEX-RELATED"/>
    <property type="match status" value="1"/>
</dbReference>
<dbReference type="InterPro" id="IPR013083">
    <property type="entry name" value="Znf_RING/FYVE/PHD"/>
</dbReference>
<comment type="caution">
    <text evidence="15">The sequence shown here is derived from an EMBL/GenBank/DDBJ whole genome shotgun (WGS) entry which is preliminary data.</text>
</comment>
<dbReference type="InterPro" id="IPR017930">
    <property type="entry name" value="Myb_dom"/>
</dbReference>
<evidence type="ECO:0000256" key="2">
    <source>
        <dbReference type="ARBA" id="ARBA00022771"/>
    </source>
</evidence>
<keyword evidence="16" id="KW-1185">Reference proteome</keyword>
<organism evidence="15 16">
    <name type="scientific">Chaetoceros tenuissimus</name>
    <dbReference type="NCBI Taxonomy" id="426638"/>
    <lineage>
        <taxon>Eukaryota</taxon>
        <taxon>Sar</taxon>
        <taxon>Stramenopiles</taxon>
        <taxon>Ochrophyta</taxon>
        <taxon>Bacillariophyta</taxon>
        <taxon>Coscinodiscophyceae</taxon>
        <taxon>Chaetocerotophycidae</taxon>
        <taxon>Chaetocerotales</taxon>
        <taxon>Chaetocerotaceae</taxon>
        <taxon>Chaetoceros</taxon>
    </lineage>
</organism>
<evidence type="ECO:0000256" key="9">
    <source>
        <dbReference type="SAM" id="Coils"/>
    </source>
</evidence>
<dbReference type="InterPro" id="IPR017907">
    <property type="entry name" value="Znf_RING_CS"/>
</dbReference>
<keyword evidence="1" id="KW-0479">Metal-binding</keyword>
<dbReference type="Proteomes" id="UP001054902">
    <property type="component" value="Unassembled WGS sequence"/>
</dbReference>
<dbReference type="SMART" id="SM00717">
    <property type="entry name" value="SANT"/>
    <property type="match status" value="2"/>
</dbReference>
<feature type="region of interest" description="Disordered" evidence="10">
    <location>
        <begin position="1"/>
        <end position="41"/>
    </location>
</feature>
<proteinExistence type="predicted"/>
<feature type="domain" description="Myb-like" evidence="12">
    <location>
        <begin position="102"/>
        <end position="145"/>
    </location>
</feature>
<evidence type="ECO:0000256" key="10">
    <source>
        <dbReference type="SAM" id="MobiDB-lite"/>
    </source>
</evidence>
<dbReference type="PROSITE" id="PS51293">
    <property type="entry name" value="SANT"/>
    <property type="match status" value="1"/>
</dbReference>
<protein>
    <recommendedName>
        <fullName evidence="17">RING-type E3 ubiquitin transferase</fullName>
    </recommendedName>
</protein>
<dbReference type="InterPro" id="IPR001005">
    <property type="entry name" value="SANT/Myb"/>
</dbReference>
<dbReference type="InterPro" id="IPR009057">
    <property type="entry name" value="Homeodomain-like_sf"/>
</dbReference>
<dbReference type="PROSITE" id="PS51294">
    <property type="entry name" value="HTH_MYB"/>
    <property type="match status" value="1"/>
</dbReference>
<feature type="domain" description="Myb-like" evidence="12">
    <location>
        <begin position="40"/>
        <end position="95"/>
    </location>
</feature>
<evidence type="ECO:0008006" key="17">
    <source>
        <dbReference type="Google" id="ProtNLM"/>
    </source>
</evidence>
<dbReference type="SUPFAM" id="SSF46689">
    <property type="entry name" value="Homeodomain-like"/>
    <property type="match status" value="2"/>
</dbReference>
<evidence type="ECO:0000256" key="4">
    <source>
        <dbReference type="ARBA" id="ARBA00023015"/>
    </source>
</evidence>
<evidence type="ECO:0000259" key="12">
    <source>
        <dbReference type="PROSITE" id="PS50090"/>
    </source>
</evidence>
<feature type="domain" description="RING-type" evidence="11">
    <location>
        <begin position="292"/>
        <end position="331"/>
    </location>
</feature>
<gene>
    <name evidence="15" type="ORF">CTEN210_00982</name>
</gene>
<evidence type="ECO:0000313" key="16">
    <source>
        <dbReference type="Proteomes" id="UP001054902"/>
    </source>
</evidence>
<dbReference type="Gene3D" id="3.30.40.10">
    <property type="entry name" value="Zinc/RING finger domain, C3HC4 (zinc finger)"/>
    <property type="match status" value="1"/>
</dbReference>